<dbReference type="OrthoDB" id="3056984at2759"/>
<dbReference type="Proteomes" id="UP000298030">
    <property type="component" value="Unassembled WGS sequence"/>
</dbReference>
<dbReference type="EMBL" id="QPFP01000019">
    <property type="protein sequence ID" value="TEB31461.1"/>
    <property type="molecule type" value="Genomic_DNA"/>
</dbReference>
<name>A0A4Y7TBT8_COPMI</name>
<evidence type="ECO:0000313" key="1">
    <source>
        <dbReference type="EMBL" id="TEB31461.1"/>
    </source>
</evidence>
<protein>
    <submittedName>
        <fullName evidence="1">Uncharacterized protein</fullName>
    </submittedName>
</protein>
<evidence type="ECO:0000313" key="2">
    <source>
        <dbReference type="Proteomes" id="UP000298030"/>
    </source>
</evidence>
<proteinExistence type="predicted"/>
<keyword evidence="2" id="KW-1185">Reference proteome</keyword>
<accession>A0A4Y7TBT8</accession>
<reference evidence="1 2" key="1">
    <citation type="journal article" date="2019" name="Nat. Ecol. Evol.">
        <title>Megaphylogeny resolves global patterns of mushroom evolution.</title>
        <authorList>
            <person name="Varga T."/>
            <person name="Krizsan K."/>
            <person name="Foldi C."/>
            <person name="Dima B."/>
            <person name="Sanchez-Garcia M."/>
            <person name="Sanchez-Ramirez S."/>
            <person name="Szollosi G.J."/>
            <person name="Szarkandi J.G."/>
            <person name="Papp V."/>
            <person name="Albert L."/>
            <person name="Andreopoulos W."/>
            <person name="Angelini C."/>
            <person name="Antonin V."/>
            <person name="Barry K.W."/>
            <person name="Bougher N.L."/>
            <person name="Buchanan P."/>
            <person name="Buyck B."/>
            <person name="Bense V."/>
            <person name="Catcheside P."/>
            <person name="Chovatia M."/>
            <person name="Cooper J."/>
            <person name="Damon W."/>
            <person name="Desjardin D."/>
            <person name="Finy P."/>
            <person name="Geml J."/>
            <person name="Haridas S."/>
            <person name="Hughes K."/>
            <person name="Justo A."/>
            <person name="Karasinski D."/>
            <person name="Kautmanova I."/>
            <person name="Kiss B."/>
            <person name="Kocsube S."/>
            <person name="Kotiranta H."/>
            <person name="LaButti K.M."/>
            <person name="Lechner B.E."/>
            <person name="Liimatainen K."/>
            <person name="Lipzen A."/>
            <person name="Lukacs Z."/>
            <person name="Mihaltcheva S."/>
            <person name="Morgado L.N."/>
            <person name="Niskanen T."/>
            <person name="Noordeloos M.E."/>
            <person name="Ohm R.A."/>
            <person name="Ortiz-Santana B."/>
            <person name="Ovrebo C."/>
            <person name="Racz N."/>
            <person name="Riley R."/>
            <person name="Savchenko A."/>
            <person name="Shiryaev A."/>
            <person name="Soop K."/>
            <person name="Spirin V."/>
            <person name="Szebenyi C."/>
            <person name="Tomsovsky M."/>
            <person name="Tulloss R.E."/>
            <person name="Uehling J."/>
            <person name="Grigoriev I.V."/>
            <person name="Vagvolgyi C."/>
            <person name="Papp T."/>
            <person name="Martin F.M."/>
            <person name="Miettinen O."/>
            <person name="Hibbett D.S."/>
            <person name="Nagy L.G."/>
        </authorList>
    </citation>
    <scope>NUCLEOTIDE SEQUENCE [LARGE SCALE GENOMIC DNA]</scope>
    <source>
        <strain evidence="1 2">FP101781</strain>
    </source>
</reference>
<organism evidence="1 2">
    <name type="scientific">Coprinellus micaceus</name>
    <name type="common">Glistening ink-cap mushroom</name>
    <name type="synonym">Coprinus micaceus</name>
    <dbReference type="NCBI Taxonomy" id="71717"/>
    <lineage>
        <taxon>Eukaryota</taxon>
        <taxon>Fungi</taxon>
        <taxon>Dikarya</taxon>
        <taxon>Basidiomycota</taxon>
        <taxon>Agaricomycotina</taxon>
        <taxon>Agaricomycetes</taxon>
        <taxon>Agaricomycetidae</taxon>
        <taxon>Agaricales</taxon>
        <taxon>Agaricineae</taxon>
        <taxon>Psathyrellaceae</taxon>
        <taxon>Coprinellus</taxon>
    </lineage>
</organism>
<gene>
    <name evidence="1" type="ORF">FA13DRAFT_1732908</name>
</gene>
<comment type="caution">
    <text evidence="1">The sequence shown here is derived from an EMBL/GenBank/DDBJ whole genome shotgun (WGS) entry which is preliminary data.</text>
</comment>
<dbReference type="AlphaFoldDB" id="A0A4Y7TBT8"/>
<sequence>MLRQRSLLLHSADLEEMPTMFSYAHVVHHGRIAKSRITSVATTPVVITRFGVSAPRQTHLYRGSGIPEGLAGVIRAYRVRKAWGQPGVDFDADIPPPRTTSWHHGHCAEMQAIPPVVEWCEYLGLKHVVIYSLSMHKSGTQFSTMCSNCRAYVSTRVLKKHPSWKVVDVHSGTFCD</sequence>